<dbReference type="PANTHER" id="PTHR35605">
    <property type="entry name" value="ECP2 EFFECTOR PROTEIN DOMAIN-CONTAINING PROTEIN-RELATED"/>
    <property type="match status" value="1"/>
</dbReference>
<evidence type="ECO:0000313" key="3">
    <source>
        <dbReference type="Proteomes" id="UP000184073"/>
    </source>
</evidence>
<name>A0A1L9PFE7_ASPVE</name>
<evidence type="ECO:0008006" key="4">
    <source>
        <dbReference type="Google" id="ProtNLM"/>
    </source>
</evidence>
<accession>A0A1L9PFE7</accession>
<feature type="chain" id="PRO_5013290356" description="Cyanovirin-N domain-containing protein" evidence="1">
    <location>
        <begin position="20"/>
        <end position="132"/>
    </location>
</feature>
<feature type="signal peptide" evidence="1">
    <location>
        <begin position="1"/>
        <end position="19"/>
    </location>
</feature>
<keyword evidence="1" id="KW-0732">Signal</keyword>
<evidence type="ECO:0000313" key="2">
    <source>
        <dbReference type="EMBL" id="OJJ00254.1"/>
    </source>
</evidence>
<dbReference type="EMBL" id="KV878127">
    <property type="protein sequence ID" value="OJJ00254.1"/>
    <property type="molecule type" value="Genomic_DNA"/>
</dbReference>
<dbReference type="AlphaFoldDB" id="A0A1L9PFE7"/>
<dbReference type="OrthoDB" id="4467589at2759"/>
<proteinExistence type="predicted"/>
<dbReference type="Proteomes" id="UP000184073">
    <property type="component" value="Unassembled WGS sequence"/>
</dbReference>
<reference evidence="3" key="1">
    <citation type="journal article" date="2017" name="Genome Biol.">
        <title>Comparative genomics reveals high biological diversity and specific adaptations in the industrially and medically important fungal genus Aspergillus.</title>
        <authorList>
            <person name="de Vries R.P."/>
            <person name="Riley R."/>
            <person name="Wiebenga A."/>
            <person name="Aguilar-Osorio G."/>
            <person name="Amillis S."/>
            <person name="Uchima C.A."/>
            <person name="Anderluh G."/>
            <person name="Asadollahi M."/>
            <person name="Askin M."/>
            <person name="Barry K."/>
            <person name="Battaglia E."/>
            <person name="Bayram O."/>
            <person name="Benocci T."/>
            <person name="Braus-Stromeyer S.A."/>
            <person name="Caldana C."/>
            <person name="Canovas D."/>
            <person name="Cerqueira G.C."/>
            <person name="Chen F."/>
            <person name="Chen W."/>
            <person name="Choi C."/>
            <person name="Clum A."/>
            <person name="Dos Santos R.A."/>
            <person name="Damasio A.R."/>
            <person name="Diallinas G."/>
            <person name="Emri T."/>
            <person name="Fekete E."/>
            <person name="Flipphi M."/>
            <person name="Freyberg S."/>
            <person name="Gallo A."/>
            <person name="Gournas C."/>
            <person name="Habgood R."/>
            <person name="Hainaut M."/>
            <person name="Harispe M.L."/>
            <person name="Henrissat B."/>
            <person name="Hilden K.S."/>
            <person name="Hope R."/>
            <person name="Hossain A."/>
            <person name="Karabika E."/>
            <person name="Karaffa L."/>
            <person name="Karanyi Z."/>
            <person name="Krasevec N."/>
            <person name="Kuo A."/>
            <person name="Kusch H."/>
            <person name="LaButti K."/>
            <person name="Lagendijk E.L."/>
            <person name="Lapidus A."/>
            <person name="Levasseur A."/>
            <person name="Lindquist E."/>
            <person name="Lipzen A."/>
            <person name="Logrieco A.F."/>
            <person name="MacCabe A."/>
            <person name="Maekelae M.R."/>
            <person name="Malavazi I."/>
            <person name="Melin P."/>
            <person name="Meyer V."/>
            <person name="Mielnichuk N."/>
            <person name="Miskei M."/>
            <person name="Molnar A.P."/>
            <person name="Mule G."/>
            <person name="Ngan C.Y."/>
            <person name="Orejas M."/>
            <person name="Orosz E."/>
            <person name="Ouedraogo J.P."/>
            <person name="Overkamp K.M."/>
            <person name="Park H.-S."/>
            <person name="Perrone G."/>
            <person name="Piumi F."/>
            <person name="Punt P.J."/>
            <person name="Ram A.F."/>
            <person name="Ramon A."/>
            <person name="Rauscher S."/>
            <person name="Record E."/>
            <person name="Riano-Pachon D.M."/>
            <person name="Robert V."/>
            <person name="Roehrig J."/>
            <person name="Ruller R."/>
            <person name="Salamov A."/>
            <person name="Salih N.S."/>
            <person name="Samson R.A."/>
            <person name="Sandor E."/>
            <person name="Sanguinetti M."/>
            <person name="Schuetze T."/>
            <person name="Sepcic K."/>
            <person name="Shelest E."/>
            <person name="Sherlock G."/>
            <person name="Sophianopoulou V."/>
            <person name="Squina F.M."/>
            <person name="Sun H."/>
            <person name="Susca A."/>
            <person name="Todd R.B."/>
            <person name="Tsang A."/>
            <person name="Unkles S.E."/>
            <person name="van de Wiele N."/>
            <person name="van Rossen-Uffink D."/>
            <person name="Oliveira J.V."/>
            <person name="Vesth T.C."/>
            <person name="Visser J."/>
            <person name="Yu J.-H."/>
            <person name="Zhou M."/>
            <person name="Andersen M.R."/>
            <person name="Archer D.B."/>
            <person name="Baker S.E."/>
            <person name="Benoit I."/>
            <person name="Brakhage A.A."/>
            <person name="Braus G.H."/>
            <person name="Fischer R."/>
            <person name="Frisvad J.C."/>
            <person name="Goldman G.H."/>
            <person name="Houbraken J."/>
            <person name="Oakley B."/>
            <person name="Pocsi I."/>
            <person name="Scazzocchio C."/>
            <person name="Seiboth B."/>
            <person name="vanKuyk P.A."/>
            <person name="Wortman J."/>
            <person name="Dyer P.S."/>
            <person name="Grigoriev I.V."/>
        </authorList>
    </citation>
    <scope>NUCLEOTIDE SEQUENCE [LARGE SCALE GENOMIC DNA]</scope>
    <source>
        <strain evidence="3">CBS 583.65</strain>
    </source>
</reference>
<protein>
    <recommendedName>
        <fullName evidence="4">Cyanovirin-N domain-containing protein</fullName>
    </recommendedName>
</protein>
<gene>
    <name evidence="2" type="ORF">ASPVEDRAFT_557697</name>
</gene>
<evidence type="ECO:0000256" key="1">
    <source>
        <dbReference type="SAM" id="SignalP"/>
    </source>
</evidence>
<dbReference type="VEuPathDB" id="FungiDB:ASPVEDRAFT_557697"/>
<keyword evidence="3" id="KW-1185">Reference proteome</keyword>
<sequence length="132" mass="14708">MRFNTIISATTMLATAVSGQHTVNCWGKALHADIEMFPEATKFIQNGQDRVSVGPNGCKNLYCRDGMSFRFCTDTDMPRVMGKRNIIDSINVLATECRGEYKGKTVAGGVVDHPDHWSVVVQSQDDFCQPRY</sequence>
<dbReference type="GeneID" id="63730626"/>
<dbReference type="RefSeq" id="XP_040666016.1">
    <property type="nucleotide sequence ID" value="XM_040815115.1"/>
</dbReference>
<organism evidence="2 3">
    <name type="scientific">Aspergillus versicolor CBS 583.65</name>
    <dbReference type="NCBI Taxonomy" id="1036611"/>
    <lineage>
        <taxon>Eukaryota</taxon>
        <taxon>Fungi</taxon>
        <taxon>Dikarya</taxon>
        <taxon>Ascomycota</taxon>
        <taxon>Pezizomycotina</taxon>
        <taxon>Eurotiomycetes</taxon>
        <taxon>Eurotiomycetidae</taxon>
        <taxon>Eurotiales</taxon>
        <taxon>Aspergillaceae</taxon>
        <taxon>Aspergillus</taxon>
        <taxon>Aspergillus subgen. Nidulantes</taxon>
    </lineage>
</organism>
<dbReference type="PANTHER" id="PTHR35605:SF1">
    <property type="entry name" value="ECP2 EFFECTOR PROTEIN DOMAIN-CONTAINING PROTEIN-RELATED"/>
    <property type="match status" value="1"/>
</dbReference>